<feature type="compositionally biased region" description="Pro residues" evidence="1">
    <location>
        <begin position="256"/>
        <end position="270"/>
    </location>
</feature>
<dbReference type="CDD" id="cd23454">
    <property type="entry name" value="beta-trefoil_Ricin_GllA-1"/>
    <property type="match status" value="1"/>
</dbReference>
<accession>A0A1X2IAR9</accession>
<dbReference type="GO" id="GO:0030246">
    <property type="term" value="F:carbohydrate binding"/>
    <property type="evidence" value="ECO:0007669"/>
    <property type="project" value="UniProtKB-KW"/>
</dbReference>
<name>A0A1X2IAR9_9FUNG</name>
<reference evidence="3 4" key="1">
    <citation type="submission" date="2016-07" db="EMBL/GenBank/DDBJ databases">
        <title>Pervasive Adenine N6-methylation of Active Genes in Fungi.</title>
        <authorList>
            <consortium name="DOE Joint Genome Institute"/>
            <person name="Mondo S.J."/>
            <person name="Dannebaum R.O."/>
            <person name="Kuo R.C."/>
            <person name="Labutti K."/>
            <person name="Haridas S."/>
            <person name="Kuo A."/>
            <person name="Salamov A."/>
            <person name="Ahrendt S.R."/>
            <person name="Lipzen A."/>
            <person name="Sullivan W."/>
            <person name="Andreopoulos W.B."/>
            <person name="Clum A."/>
            <person name="Lindquist E."/>
            <person name="Daum C."/>
            <person name="Ramamoorthy G.K."/>
            <person name="Gryganskyi A."/>
            <person name="Culley D."/>
            <person name="Magnuson J.K."/>
            <person name="James T.Y."/>
            <person name="O'Malley M.A."/>
            <person name="Stajich J.E."/>
            <person name="Spatafora J.W."/>
            <person name="Visel A."/>
            <person name="Grigoriev I.V."/>
        </authorList>
    </citation>
    <scope>NUCLEOTIDE SEQUENCE [LARGE SCALE GENOMIC DNA]</scope>
    <source>
        <strain evidence="3 4">NRRL 1336</strain>
    </source>
</reference>
<evidence type="ECO:0000313" key="4">
    <source>
        <dbReference type="Proteomes" id="UP000193560"/>
    </source>
</evidence>
<dbReference type="InterPro" id="IPR000772">
    <property type="entry name" value="Ricin_B_lectin"/>
</dbReference>
<evidence type="ECO:0000256" key="1">
    <source>
        <dbReference type="SAM" id="MobiDB-lite"/>
    </source>
</evidence>
<dbReference type="AlphaFoldDB" id="A0A1X2IAR9"/>
<feature type="compositionally biased region" description="Low complexity" evidence="1">
    <location>
        <begin position="242"/>
        <end position="255"/>
    </location>
</feature>
<dbReference type="Pfam" id="PF00652">
    <property type="entry name" value="Ricin_B_lectin"/>
    <property type="match status" value="1"/>
</dbReference>
<keyword evidence="3" id="KW-0430">Lectin</keyword>
<comment type="caution">
    <text evidence="3">The sequence shown here is derived from an EMBL/GenBank/DDBJ whole genome shotgun (WGS) entry which is preliminary data.</text>
</comment>
<dbReference type="InterPro" id="IPR035992">
    <property type="entry name" value="Ricin_B-like_lectins"/>
</dbReference>
<dbReference type="EMBL" id="MCGE01000018">
    <property type="protein sequence ID" value="ORZ12777.1"/>
    <property type="molecule type" value="Genomic_DNA"/>
</dbReference>
<protein>
    <submittedName>
        <fullName evidence="3">Ricin B lectin domain-containing protein</fullName>
    </submittedName>
</protein>
<feature type="compositionally biased region" description="Low complexity" evidence="1">
    <location>
        <begin position="223"/>
        <end position="234"/>
    </location>
</feature>
<proteinExistence type="predicted"/>
<organism evidence="3 4">
    <name type="scientific">Absidia repens</name>
    <dbReference type="NCBI Taxonomy" id="90262"/>
    <lineage>
        <taxon>Eukaryota</taxon>
        <taxon>Fungi</taxon>
        <taxon>Fungi incertae sedis</taxon>
        <taxon>Mucoromycota</taxon>
        <taxon>Mucoromycotina</taxon>
        <taxon>Mucoromycetes</taxon>
        <taxon>Mucorales</taxon>
        <taxon>Cunninghamellaceae</taxon>
        <taxon>Absidia</taxon>
    </lineage>
</organism>
<dbReference type="SMART" id="SM00458">
    <property type="entry name" value="RICIN"/>
    <property type="match status" value="1"/>
</dbReference>
<dbReference type="Gene3D" id="2.80.10.50">
    <property type="match status" value="1"/>
</dbReference>
<sequence>MFPKGLFYILSRKHGFALDVYDGQTKEDANIIVWPQKFEDSDNQLWTFDEGRLVNKKSGHVLDVRSSVFKKDKAIVQCKRKDKDQSQFWQFDQGFICSQEYPSMVFDIKKDNDKGGAHVILYKRKNSDNLNQQWYLEPYHNIESSLNMAVKSVSLHKKEGFGQPQHGYGAQIGVPPELKVLPNDIKVVGVGNNVASSPTLSKPLPNPEDQNSSQPEALTGFNQAPSSTSSSAPPQAEPGFVAPSSGPSSQQQYQGSPPPPAPNNYPPSQPYPQQQQGSGHPASQAMPSPGVGGFYMPQAPQQQTVPSSYPMPSEHQAYPSYPPT</sequence>
<evidence type="ECO:0000313" key="3">
    <source>
        <dbReference type="EMBL" id="ORZ12777.1"/>
    </source>
</evidence>
<dbReference type="Proteomes" id="UP000193560">
    <property type="component" value="Unassembled WGS sequence"/>
</dbReference>
<feature type="region of interest" description="Disordered" evidence="1">
    <location>
        <begin position="195"/>
        <end position="324"/>
    </location>
</feature>
<dbReference type="PROSITE" id="PS50231">
    <property type="entry name" value="RICIN_B_LECTIN"/>
    <property type="match status" value="1"/>
</dbReference>
<feature type="compositionally biased region" description="Polar residues" evidence="1">
    <location>
        <begin position="208"/>
        <end position="222"/>
    </location>
</feature>
<feature type="domain" description="Ricin B lectin" evidence="2">
    <location>
        <begin position="4"/>
        <end position="137"/>
    </location>
</feature>
<gene>
    <name evidence="3" type="ORF">BCR42DRAFT_453472</name>
</gene>
<dbReference type="OrthoDB" id="9895617at2759"/>
<keyword evidence="4" id="KW-1185">Reference proteome</keyword>
<evidence type="ECO:0000259" key="2">
    <source>
        <dbReference type="SMART" id="SM00458"/>
    </source>
</evidence>
<dbReference type="SUPFAM" id="SSF50370">
    <property type="entry name" value="Ricin B-like lectins"/>
    <property type="match status" value="1"/>
</dbReference>
<dbReference type="STRING" id="90262.A0A1X2IAR9"/>